<accession>A0A6A1VAC0</accession>
<proteinExistence type="predicted"/>
<feature type="region of interest" description="Disordered" evidence="1">
    <location>
        <begin position="23"/>
        <end position="45"/>
    </location>
</feature>
<protein>
    <submittedName>
        <fullName evidence="2">Uncharacterized protein</fullName>
    </submittedName>
</protein>
<evidence type="ECO:0000313" key="3">
    <source>
        <dbReference type="Proteomes" id="UP000516437"/>
    </source>
</evidence>
<gene>
    <name evidence="2" type="ORF">CJ030_MR6G010435</name>
</gene>
<evidence type="ECO:0000313" key="2">
    <source>
        <dbReference type="EMBL" id="KAB1209799.1"/>
    </source>
</evidence>
<dbReference type="Proteomes" id="UP000516437">
    <property type="component" value="Chromosome 6"/>
</dbReference>
<evidence type="ECO:0000256" key="1">
    <source>
        <dbReference type="SAM" id="MobiDB-lite"/>
    </source>
</evidence>
<feature type="compositionally biased region" description="Acidic residues" evidence="1">
    <location>
        <begin position="30"/>
        <end position="41"/>
    </location>
</feature>
<sequence length="90" mass="10027">MARKAQPEQPLSRIEVLATLLDDKGRGCGDDDDDDNIDDEGEVKHFAPSPQTMCILSRAELRKSLNGMPQEMKVVRGKIGMIIPIRRPPD</sequence>
<name>A0A6A1VAC0_9ROSI</name>
<reference evidence="2 3" key="1">
    <citation type="journal article" date="2019" name="Plant Biotechnol. J.">
        <title>The red bayberry genome and genetic basis of sex determination.</title>
        <authorList>
            <person name="Jia H.M."/>
            <person name="Jia H.J."/>
            <person name="Cai Q.L."/>
            <person name="Wang Y."/>
            <person name="Zhao H.B."/>
            <person name="Yang W.F."/>
            <person name="Wang G.Y."/>
            <person name="Li Y.H."/>
            <person name="Zhan D.L."/>
            <person name="Shen Y.T."/>
            <person name="Niu Q.F."/>
            <person name="Chang L."/>
            <person name="Qiu J."/>
            <person name="Zhao L."/>
            <person name="Xie H.B."/>
            <person name="Fu W.Y."/>
            <person name="Jin J."/>
            <person name="Li X.W."/>
            <person name="Jiao Y."/>
            <person name="Zhou C.C."/>
            <person name="Tu T."/>
            <person name="Chai C.Y."/>
            <person name="Gao J.L."/>
            <person name="Fan L.J."/>
            <person name="van de Weg E."/>
            <person name="Wang J.Y."/>
            <person name="Gao Z.S."/>
        </authorList>
    </citation>
    <scope>NUCLEOTIDE SEQUENCE [LARGE SCALE GENOMIC DNA]</scope>
    <source>
        <tissue evidence="2">Leaves</tissue>
    </source>
</reference>
<comment type="caution">
    <text evidence="2">The sequence shown here is derived from an EMBL/GenBank/DDBJ whole genome shotgun (WGS) entry which is preliminary data.</text>
</comment>
<dbReference type="AlphaFoldDB" id="A0A6A1VAC0"/>
<organism evidence="2 3">
    <name type="scientific">Morella rubra</name>
    <name type="common">Chinese bayberry</name>
    <dbReference type="NCBI Taxonomy" id="262757"/>
    <lineage>
        <taxon>Eukaryota</taxon>
        <taxon>Viridiplantae</taxon>
        <taxon>Streptophyta</taxon>
        <taxon>Embryophyta</taxon>
        <taxon>Tracheophyta</taxon>
        <taxon>Spermatophyta</taxon>
        <taxon>Magnoliopsida</taxon>
        <taxon>eudicotyledons</taxon>
        <taxon>Gunneridae</taxon>
        <taxon>Pentapetalae</taxon>
        <taxon>rosids</taxon>
        <taxon>fabids</taxon>
        <taxon>Fagales</taxon>
        <taxon>Myricaceae</taxon>
        <taxon>Morella</taxon>
    </lineage>
</organism>
<dbReference type="EMBL" id="RXIC02000024">
    <property type="protein sequence ID" value="KAB1209799.1"/>
    <property type="molecule type" value="Genomic_DNA"/>
</dbReference>
<keyword evidence="3" id="KW-1185">Reference proteome</keyword>